<reference evidence="4 5" key="1">
    <citation type="submission" date="2024-01" db="EMBL/GenBank/DDBJ databases">
        <title>Genome assemblies of Stephania.</title>
        <authorList>
            <person name="Yang L."/>
        </authorList>
    </citation>
    <scope>NUCLEOTIDE SEQUENCE [LARGE SCALE GENOMIC DNA]</scope>
    <source>
        <strain evidence="4">YNDBR</strain>
        <tissue evidence="4">Leaf</tissue>
    </source>
</reference>
<feature type="region of interest" description="Disordered" evidence="2">
    <location>
        <begin position="199"/>
        <end position="273"/>
    </location>
</feature>
<evidence type="ECO:0000313" key="4">
    <source>
        <dbReference type="EMBL" id="KAK9163211.1"/>
    </source>
</evidence>
<feature type="coiled-coil region" evidence="1">
    <location>
        <begin position="871"/>
        <end position="898"/>
    </location>
</feature>
<feature type="coiled-coil region" evidence="1">
    <location>
        <begin position="1669"/>
        <end position="1696"/>
    </location>
</feature>
<sequence>MLRINKWKLEKVKVKAVFRLQFHATHIPQTGWDKLYISFIPTDSGKASAKTSKSVVRNGNCKWADPIYETTRLLQDIKTKQYDEKLFKLVIAMGSSRSSLLGEAHINLADYADATKPSTVALPLYGCNHGTVLHVTVQLLTSKTGFREFEQQRELRERGLHVATNNHAEPMKKTSAAFDMKYDQIDKANARVRFKSEARELPSLDEEEELNEDYADSAVGVDDSSNTSESLYAEKHESSTHEIDSLKSTMTGDLGGQSLSLSPTEKGDSSAHRNNDWVHSWSSDYSMDNELAAAAEENSRLRASLELAESSILELKLEMTTLRSDTDDLGAEYQKFAQLLSAEIASGEEMAKEVFLLKSECSNFKKDFEQLRHSRINPFSDIARDQLNLSRDLQNKWLQGLLILEEKVREIQKKACLRYHDRDVSFLHPDLEAVQHLLKDLKQCTTQKMSFLNVQVEEQVHVNEMKTMILHEPEPSVTAIVLQGKISELQVELEEATTIRDNLVRKMDQMECYYEALIQELEENQKHMLGELQNLRNEHSTCLYAISSCKSQMENVNEGMNEQLLKFSEERYELESLNKELERRAVTSEAALERSRWNYSIAVDQLQKDLQLLSFQVLSMFETSENLVRKAFVDASESCLQENLEDNSEAVNSCLAKGYTSFLQKQCITRRQETATLFSEALITKQEFDSDMVLPFTNCTRQMEVDEIHVSTDVEDGRCFDTSESVASLNVDVACRNSDHNVHSIDADRVQHSNHRSLNFEIQGQHLGGGFFLDDQRGSVHLQEELYQQFEDELYEMLALNIHLDVFSRALYETLHEASCEIKHMKEEMDQLAEHLAHSVESEECLMLRLQVALKDVNAEKDSKAHSISKCNELVLQNQVLKEKFQNLLDENSFLSRKVTENESIAIEYKNIESKYEGCTVEKTELLNLLEQEALENCGLQSAVSTLNDELAALRTALCEQSVVKNNLESTVLTLLDKFKGMWSRVITLSELINVPSICSMPMHDEMEEWNLVSTVMHMEELLQKAYEKILQVTQKIKDMEEQRDIAQQSLSIREAEISFIKKKHETEIQEMLAGFTVSKVRVEKQQLELEDISRKIMISSDAEARYADHSEEISSKLAVLEVELQNASLENKDLAQKILDLQSINEELEQTKLTSSRSMQENQALMMSIHAGDEESVNLKKELCDVKETLGSTEDELDSERSLRLQLETMVTDLSKQLNLKNDLLLSFEKEKNELLSLKQLVLDYELEKETICNLLSLKEEERESTQQTLNGKEAEIWSIKRKHESEIQEMMIRINLSNDDVEKLQMELENISNKVTSCEARKRHAEHSMEISLKLAVLEVQLQNASLENKNLAQKILDLERINEELARTKLTISKSMQENQALMMSVHAGNEESVGLKKELCDVKETLVSIKDELDSERSLRSQLEAIVTNLSKQLNVKSDQLLSFEEEKTELVCLKQLMKNQELEKETLCKLLFQREECLRKANESNSCLYAEVTDLQTHSKILEECFMAADLELICTRNQLQNRMKELFQQLESLDRCYCELHLKHLNVLTRLNGRISSEAQYVEENAKLLTIINSLRSDLESVVMTKNDLADRNNYFVAEHEKYKVREEIADIQHLHETEQLKHMLLSCEEALDNLRYSRDEQEITIVVLREKYFEQHHQILLLEGFSNELMMLRNQNNELSRRLSEQIMKTEEFKNLSVHLKELKDKADVECLLARDKKESEVPSVAVQESLRMAFVREQCETKLQELRNQVYISKKHGEEMLLKLQDALDEVENRKRSEASHRKKNEELSLKILDLESELQMVLAEKRERVKTCDEMKAELECLLIRFDCCKEEKQKLEDSLQDCIEEKAKVEIEFNVLKERLEGLRSSTKMQAEEDLKLESVGNSIAKEAPSEELDGCLVTIQGNSTSRSVVEIPSQTVINQEELRQLALINEHFKVQSLKTSMGHLHEELEKMKNEDWASLPQDASFGPAFTGLQREVLRLNKVNEQLGSIFPSFNEFSCSGNALERVLALEIELAQSLQAKKKSNMHFQSSFLKQHSDEEAVFQSFRDINELIKDMLEVKGRYSVVETELKEMHDRYSQLSLRFAEVEGERQKLVMTLKNARTPKKTSNLYCSTSATLVDNS</sequence>
<accession>A0AAP0Q4L0</accession>
<proteinExistence type="predicted"/>
<dbReference type="PANTHER" id="PTHR34452">
    <property type="entry name" value="MYOSIN HEAVY CHAIN-RELATED PROTEIN"/>
    <property type="match status" value="1"/>
</dbReference>
<keyword evidence="5" id="KW-1185">Reference proteome</keyword>
<protein>
    <recommendedName>
        <fullName evidence="3">C2 NT-type domain-containing protein</fullName>
    </recommendedName>
</protein>
<comment type="caution">
    <text evidence="4">The sequence shown here is derived from an EMBL/GenBank/DDBJ whole genome shotgun (WGS) entry which is preliminary data.</text>
</comment>
<dbReference type="EMBL" id="JBBNAF010000002">
    <property type="protein sequence ID" value="KAK9163211.1"/>
    <property type="molecule type" value="Genomic_DNA"/>
</dbReference>
<feature type="domain" description="C2 NT-type" evidence="3">
    <location>
        <begin position="6"/>
        <end position="141"/>
    </location>
</feature>
<feature type="compositionally biased region" description="Acidic residues" evidence="2">
    <location>
        <begin position="203"/>
        <end position="215"/>
    </location>
</feature>
<feature type="coiled-coil region" evidence="1">
    <location>
        <begin position="1762"/>
        <end position="1876"/>
    </location>
</feature>
<organism evidence="4 5">
    <name type="scientific">Stephania yunnanensis</name>
    <dbReference type="NCBI Taxonomy" id="152371"/>
    <lineage>
        <taxon>Eukaryota</taxon>
        <taxon>Viridiplantae</taxon>
        <taxon>Streptophyta</taxon>
        <taxon>Embryophyta</taxon>
        <taxon>Tracheophyta</taxon>
        <taxon>Spermatophyta</taxon>
        <taxon>Magnoliopsida</taxon>
        <taxon>Ranunculales</taxon>
        <taxon>Menispermaceae</taxon>
        <taxon>Menispermoideae</taxon>
        <taxon>Cissampelideae</taxon>
        <taxon>Stephania</taxon>
    </lineage>
</organism>
<evidence type="ECO:0000256" key="1">
    <source>
        <dbReference type="SAM" id="Coils"/>
    </source>
</evidence>
<gene>
    <name evidence="4" type="ORF">Syun_004113</name>
</gene>
<evidence type="ECO:0000256" key="2">
    <source>
        <dbReference type="SAM" id="MobiDB-lite"/>
    </source>
</evidence>
<dbReference type="PANTHER" id="PTHR34452:SF1">
    <property type="entry name" value="SPORULATION-SPECIFIC PROTEIN"/>
    <property type="match status" value="1"/>
</dbReference>
<dbReference type="Pfam" id="PF10358">
    <property type="entry name" value="NT-C2"/>
    <property type="match status" value="1"/>
</dbReference>
<dbReference type="Proteomes" id="UP001420932">
    <property type="component" value="Unassembled WGS sequence"/>
</dbReference>
<evidence type="ECO:0000259" key="3">
    <source>
        <dbReference type="PROSITE" id="PS51840"/>
    </source>
</evidence>
<keyword evidence="1" id="KW-0175">Coiled coil</keyword>
<feature type="coiled-coil region" evidence="1">
    <location>
        <begin position="486"/>
        <end position="584"/>
    </location>
</feature>
<name>A0AAP0Q4L0_9MAGN</name>
<feature type="coiled-coil region" evidence="1">
    <location>
        <begin position="291"/>
        <end position="325"/>
    </location>
</feature>
<feature type="compositionally biased region" description="Basic and acidic residues" evidence="2">
    <location>
        <begin position="232"/>
        <end position="245"/>
    </location>
</feature>
<feature type="coiled-coil region" evidence="1">
    <location>
        <begin position="1111"/>
        <end position="1152"/>
    </location>
</feature>
<feature type="coiled-coil region" evidence="1">
    <location>
        <begin position="1229"/>
        <end position="1381"/>
    </location>
</feature>
<feature type="coiled-coil region" evidence="1">
    <location>
        <begin position="1023"/>
        <end position="1057"/>
    </location>
</feature>
<evidence type="ECO:0000313" key="5">
    <source>
        <dbReference type="Proteomes" id="UP001420932"/>
    </source>
</evidence>
<dbReference type="PROSITE" id="PS51840">
    <property type="entry name" value="C2_NT"/>
    <property type="match status" value="1"/>
</dbReference>
<dbReference type="InterPro" id="IPR019448">
    <property type="entry name" value="NT-C2"/>
</dbReference>
<feature type="compositionally biased region" description="Polar residues" evidence="2">
    <location>
        <begin position="246"/>
        <end position="263"/>
    </location>
</feature>